<evidence type="ECO:0000256" key="2">
    <source>
        <dbReference type="SAM" id="MobiDB-lite"/>
    </source>
</evidence>
<reference evidence="3" key="1">
    <citation type="journal article" date="2011" name="Genome Biol.">
        <title>The draft genome of the carcinogenic human liver fluke Clonorchis sinensis.</title>
        <authorList>
            <person name="Wang X."/>
            <person name="Chen W."/>
            <person name="Huang Y."/>
            <person name="Sun J."/>
            <person name="Men J."/>
            <person name="Liu H."/>
            <person name="Luo F."/>
            <person name="Guo L."/>
            <person name="Lv X."/>
            <person name="Deng C."/>
            <person name="Zhou C."/>
            <person name="Fan Y."/>
            <person name="Li X."/>
            <person name="Huang L."/>
            <person name="Hu Y."/>
            <person name="Liang C."/>
            <person name="Hu X."/>
            <person name="Xu J."/>
            <person name="Yu X."/>
        </authorList>
    </citation>
    <scope>NUCLEOTIDE SEQUENCE [LARGE SCALE GENOMIC DNA]</scope>
    <source>
        <strain evidence="3">Henan</strain>
    </source>
</reference>
<dbReference type="PRINTS" id="PR00622">
    <property type="entry name" value="HISTONEH3"/>
</dbReference>
<proteinExistence type="inferred from homology"/>
<protein>
    <submittedName>
        <fullName evidence="3">Histone H3</fullName>
    </submittedName>
</protein>
<dbReference type="AlphaFoldDB" id="G7YU52"/>
<comment type="similarity">
    <text evidence="1">Belongs to the histone H3 family.</text>
</comment>
<feature type="compositionally biased region" description="Basic and acidic residues" evidence="2">
    <location>
        <begin position="174"/>
        <end position="185"/>
    </location>
</feature>
<dbReference type="EMBL" id="DF144270">
    <property type="protein sequence ID" value="GAA56482.1"/>
    <property type="molecule type" value="Genomic_DNA"/>
</dbReference>
<dbReference type="InterPro" id="IPR009072">
    <property type="entry name" value="Histone-fold"/>
</dbReference>
<keyword evidence="4" id="KW-1185">Reference proteome</keyword>
<dbReference type="GO" id="GO:0000786">
    <property type="term" value="C:nucleosome"/>
    <property type="evidence" value="ECO:0007669"/>
    <property type="project" value="InterPro"/>
</dbReference>
<evidence type="ECO:0000256" key="1">
    <source>
        <dbReference type="ARBA" id="ARBA00010343"/>
    </source>
</evidence>
<feature type="compositionally biased region" description="Basic and acidic residues" evidence="2">
    <location>
        <begin position="146"/>
        <end position="156"/>
    </location>
</feature>
<dbReference type="PANTHER" id="PTHR11426">
    <property type="entry name" value="HISTONE H3"/>
    <property type="match status" value="1"/>
</dbReference>
<dbReference type="Proteomes" id="UP000008909">
    <property type="component" value="Unassembled WGS sequence"/>
</dbReference>
<dbReference type="SMART" id="SM00428">
    <property type="entry name" value="H3"/>
    <property type="match status" value="1"/>
</dbReference>
<feature type="compositionally biased region" description="Polar residues" evidence="2">
    <location>
        <begin position="157"/>
        <end position="173"/>
    </location>
</feature>
<dbReference type="GO" id="GO:0046982">
    <property type="term" value="F:protein heterodimerization activity"/>
    <property type="evidence" value="ECO:0007669"/>
    <property type="project" value="InterPro"/>
</dbReference>
<organism evidence="3 4">
    <name type="scientific">Clonorchis sinensis</name>
    <name type="common">Chinese liver fluke</name>
    <dbReference type="NCBI Taxonomy" id="79923"/>
    <lineage>
        <taxon>Eukaryota</taxon>
        <taxon>Metazoa</taxon>
        <taxon>Spiralia</taxon>
        <taxon>Lophotrochozoa</taxon>
        <taxon>Platyhelminthes</taxon>
        <taxon>Trematoda</taxon>
        <taxon>Digenea</taxon>
        <taxon>Opisthorchiida</taxon>
        <taxon>Opisthorchiata</taxon>
        <taxon>Opisthorchiidae</taxon>
        <taxon>Clonorchis</taxon>
    </lineage>
</organism>
<reference key="2">
    <citation type="submission" date="2011-10" db="EMBL/GenBank/DDBJ databases">
        <title>The genome and transcriptome sequence of Clonorchis sinensis provide insights into the carcinogenic liver fluke.</title>
        <authorList>
            <person name="Wang X."/>
            <person name="Huang Y."/>
            <person name="Chen W."/>
            <person name="Liu H."/>
            <person name="Guo L."/>
            <person name="Chen Y."/>
            <person name="Luo F."/>
            <person name="Zhou W."/>
            <person name="Sun J."/>
            <person name="Mao Q."/>
            <person name="Liang P."/>
            <person name="Zhou C."/>
            <person name="Tian Y."/>
            <person name="Men J."/>
            <person name="Lv X."/>
            <person name="Huang L."/>
            <person name="Zhou J."/>
            <person name="Hu Y."/>
            <person name="Li R."/>
            <person name="Zhang F."/>
            <person name="Lei H."/>
            <person name="Li X."/>
            <person name="Hu X."/>
            <person name="Liang C."/>
            <person name="Xu J."/>
            <person name="Wu Z."/>
            <person name="Yu X."/>
        </authorList>
    </citation>
    <scope>NUCLEOTIDE SEQUENCE</scope>
    <source>
        <strain>Henan</strain>
    </source>
</reference>
<dbReference type="Gene3D" id="1.10.20.10">
    <property type="entry name" value="Histone, subunit A"/>
    <property type="match status" value="1"/>
</dbReference>
<dbReference type="InterPro" id="IPR000164">
    <property type="entry name" value="Histone_H3/CENP-A"/>
</dbReference>
<dbReference type="GO" id="GO:0003677">
    <property type="term" value="F:DNA binding"/>
    <property type="evidence" value="ECO:0007669"/>
    <property type="project" value="InterPro"/>
</dbReference>
<sequence length="528" mass="59670">MVTNICTTFTTNPARKHTKHAHSKFLAYLTTNNTCISDTKSIAPNTMYTLQTQTSHFKHHQTNNPITTRRRTRLRCRTQWFAVFLRLHTPNAVRGVTQHASTNQASPWAPSVTLYQKTVVIACGLKAINVKRGTFQGNRKGALECEKPKDRQRHTSELWSNKTYTLNTPNRTTQLERNKLFDAKKQTTSHNAHSPAASPDDSKPSAFAIEADSLPFTHEASVVHNMHRDMHKHHQSEIIKVARTKQAARKSTGWKASRKQLATKAARECTATSGVKKPHRYRPGTIALREIHRYQKSTELLIRKLHFQRAFRSEFTREGLAAAWFDSLYNSVDGHGLRELIASPPSNRWKLRAPASTSFIKPDLIVVRERQAPVIDVSIVSDGREVIVWDEKKQKYGADENNLALRATNCDVDSLVHQPTIISYRWICFPQSAKALIRLGLPKVTSEYNHPDAVESAYEKLLSTWCRALDNVVSGFAFDKIVQDLSLPIRVQGACARKELAAAWFDSLYNSVNGHGLQELIASPLSNR</sequence>
<dbReference type="GO" id="GO:0030527">
    <property type="term" value="F:structural constituent of chromatin"/>
    <property type="evidence" value="ECO:0007669"/>
    <property type="project" value="InterPro"/>
</dbReference>
<feature type="region of interest" description="Disordered" evidence="2">
    <location>
        <begin position="146"/>
        <end position="205"/>
    </location>
</feature>
<name>G7YU52_CLOSI</name>
<evidence type="ECO:0000313" key="4">
    <source>
        <dbReference type="Proteomes" id="UP000008909"/>
    </source>
</evidence>
<dbReference type="SUPFAM" id="SSF47113">
    <property type="entry name" value="Histone-fold"/>
    <property type="match status" value="1"/>
</dbReference>
<accession>G7YU52</accession>
<gene>
    <name evidence="3" type="ORF">CLF_110978</name>
</gene>
<evidence type="ECO:0000313" key="3">
    <source>
        <dbReference type="EMBL" id="GAA56482.1"/>
    </source>
</evidence>